<protein>
    <submittedName>
        <fullName evidence="3">DUF222 domain-containing protein</fullName>
    </submittedName>
</protein>
<dbReference type="RefSeq" id="WP_168886359.1">
    <property type="nucleotide sequence ID" value="NZ_JABAHY010000001.1"/>
</dbReference>
<dbReference type="EMBL" id="JABAHY010000001">
    <property type="protein sequence ID" value="NLS08886.1"/>
    <property type="molecule type" value="Genomic_DNA"/>
</dbReference>
<organism evidence="3 4">
    <name type="scientific">Nesterenkonia sedimenti</name>
    <dbReference type="NCBI Taxonomy" id="1463632"/>
    <lineage>
        <taxon>Bacteria</taxon>
        <taxon>Bacillati</taxon>
        <taxon>Actinomycetota</taxon>
        <taxon>Actinomycetes</taxon>
        <taxon>Micrococcales</taxon>
        <taxon>Micrococcaceae</taxon>
        <taxon>Nesterenkonia</taxon>
    </lineage>
</organism>
<gene>
    <name evidence="3" type="ORF">HGQ17_02485</name>
</gene>
<reference evidence="3 4" key="1">
    <citation type="submission" date="2020-04" db="EMBL/GenBank/DDBJ databases">
        <title>Nesterenkonia sp. nov., isolated from marine sediment.</title>
        <authorList>
            <person name="Zhang G."/>
        </authorList>
    </citation>
    <scope>NUCLEOTIDE SEQUENCE [LARGE SCALE GENOMIC DNA]</scope>
    <source>
        <strain evidence="3 4">MY13</strain>
    </source>
</reference>
<dbReference type="InterPro" id="IPR003615">
    <property type="entry name" value="HNH_nuc"/>
</dbReference>
<dbReference type="Proteomes" id="UP000523139">
    <property type="component" value="Unassembled WGS sequence"/>
</dbReference>
<evidence type="ECO:0000256" key="1">
    <source>
        <dbReference type="SAM" id="MobiDB-lite"/>
    </source>
</evidence>
<dbReference type="AlphaFoldDB" id="A0A7X8THL3"/>
<feature type="region of interest" description="Disordered" evidence="1">
    <location>
        <begin position="220"/>
        <end position="271"/>
    </location>
</feature>
<evidence type="ECO:0000313" key="3">
    <source>
        <dbReference type="EMBL" id="NLS08886.1"/>
    </source>
</evidence>
<feature type="domain" description="HNH nuclease" evidence="2">
    <location>
        <begin position="378"/>
        <end position="430"/>
    </location>
</feature>
<dbReference type="CDD" id="cd00085">
    <property type="entry name" value="HNHc"/>
    <property type="match status" value="1"/>
</dbReference>
<dbReference type="InterPro" id="IPR003870">
    <property type="entry name" value="DUF222"/>
</dbReference>
<proteinExistence type="predicted"/>
<comment type="caution">
    <text evidence="3">The sequence shown here is derived from an EMBL/GenBank/DDBJ whole genome shotgun (WGS) entry which is preliminary data.</text>
</comment>
<accession>A0A7X8THL3</accession>
<keyword evidence="4" id="KW-1185">Reference proteome</keyword>
<dbReference type="SMART" id="SM00507">
    <property type="entry name" value="HNHc"/>
    <property type="match status" value="1"/>
</dbReference>
<dbReference type="Gene3D" id="1.10.30.50">
    <property type="match status" value="1"/>
</dbReference>
<sequence>MKDKQRQNRPKVPERVASLMVEPQLAAAWNTGVEFRRRCAEQVAQLLAYWEHCSKEAEKENAFAQLVAEQAAVKDASFILEMSEYTAAGLLTEAKLIRDTMPIFWGLFTSGAVDREKLCTLGSAIRPIEDRPDLLEILDTDVAEIAPGKTPAELKRWLKRKIPTLDIELFEAQVEKAVQDRYVSVRHGEDGVSLIQALLPTPEAEAIAKKLRAAARSMDRARPKDCEVPPPPAAAETLTDPLAPHQPVAEPPSRDIDHDGRYQGHDPLLYGDQTDERTLQQREADLFSAWLRDGHCYGVPISAKICVMVPEETLTGESNEPAIGADRSWVLPAPEFRKLAADPAAEHQWYTAGTRPNPKEAERDILSVVYNGRFPPDSLRDAIIFRDGTCQAPGCVVSAERSDLDHQIPFERAGATTASNLWALCRRHHKMKSHGYLEVPKSATPVSTGFP</sequence>
<dbReference type="Pfam" id="PF02720">
    <property type="entry name" value="DUF222"/>
    <property type="match status" value="1"/>
</dbReference>
<evidence type="ECO:0000259" key="2">
    <source>
        <dbReference type="SMART" id="SM00507"/>
    </source>
</evidence>
<evidence type="ECO:0000313" key="4">
    <source>
        <dbReference type="Proteomes" id="UP000523139"/>
    </source>
</evidence>
<feature type="compositionally biased region" description="Basic and acidic residues" evidence="1">
    <location>
        <begin position="252"/>
        <end position="264"/>
    </location>
</feature>
<name>A0A7X8THL3_9MICC</name>